<evidence type="ECO:0000313" key="1">
    <source>
        <dbReference type="EMBL" id="TNV70836.1"/>
    </source>
</evidence>
<dbReference type="Proteomes" id="UP000785679">
    <property type="component" value="Unassembled WGS sequence"/>
</dbReference>
<proteinExistence type="predicted"/>
<accession>A0A8J8SUJ2</accession>
<evidence type="ECO:0000313" key="2">
    <source>
        <dbReference type="Proteomes" id="UP000785679"/>
    </source>
</evidence>
<organism evidence="1 2">
    <name type="scientific">Halteria grandinella</name>
    <dbReference type="NCBI Taxonomy" id="5974"/>
    <lineage>
        <taxon>Eukaryota</taxon>
        <taxon>Sar</taxon>
        <taxon>Alveolata</taxon>
        <taxon>Ciliophora</taxon>
        <taxon>Intramacronucleata</taxon>
        <taxon>Spirotrichea</taxon>
        <taxon>Stichotrichia</taxon>
        <taxon>Sporadotrichida</taxon>
        <taxon>Halteriidae</taxon>
        <taxon>Halteria</taxon>
    </lineage>
</organism>
<reference evidence="1" key="1">
    <citation type="submission" date="2019-06" db="EMBL/GenBank/DDBJ databases">
        <authorList>
            <person name="Zheng W."/>
        </authorList>
    </citation>
    <scope>NUCLEOTIDE SEQUENCE</scope>
    <source>
        <strain evidence="1">QDHG01</strain>
    </source>
</reference>
<name>A0A8J8SUJ2_HALGN</name>
<keyword evidence="2" id="KW-1185">Reference proteome</keyword>
<protein>
    <submittedName>
        <fullName evidence="1">Uncharacterized protein</fullName>
    </submittedName>
</protein>
<dbReference type="AlphaFoldDB" id="A0A8J8SUJ2"/>
<comment type="caution">
    <text evidence="1">The sequence shown here is derived from an EMBL/GenBank/DDBJ whole genome shotgun (WGS) entry which is preliminary data.</text>
</comment>
<dbReference type="EMBL" id="RRYP01032262">
    <property type="protein sequence ID" value="TNV70836.1"/>
    <property type="molecule type" value="Genomic_DNA"/>
</dbReference>
<sequence>MAHMPNQGIRQKVAERDHREALRHGVTTGTLVLVHSQMLPGSHQISPHAWSDSVLWIHHPCSLKSFYYAQAHLLMRSWHHLSHFSSEMKLVVVAVNHFLSRK</sequence>
<gene>
    <name evidence="1" type="ORF">FGO68_gene15602</name>
</gene>